<dbReference type="Gene3D" id="3.40.50.1220">
    <property type="entry name" value="TPP-binding domain"/>
    <property type="match status" value="1"/>
</dbReference>
<dbReference type="RefSeq" id="WP_248251508.1">
    <property type="nucleotide sequence ID" value="NZ_JAIWJX010000002.1"/>
</dbReference>
<evidence type="ECO:0000259" key="5">
    <source>
        <dbReference type="PROSITE" id="PS50305"/>
    </source>
</evidence>
<keyword evidence="2" id="KW-0808">Transferase</keyword>
<comment type="caution">
    <text evidence="6">The sequence shown here is derived from an EMBL/GenBank/DDBJ whole genome shotgun (WGS) entry which is preliminary data.</text>
</comment>
<name>A0A9X1XD91_9BACL</name>
<dbReference type="InterPro" id="IPR003000">
    <property type="entry name" value="Sirtuin"/>
</dbReference>
<dbReference type="PROSITE" id="PS50305">
    <property type="entry name" value="SIRTUIN"/>
    <property type="match status" value="1"/>
</dbReference>
<reference evidence="6" key="1">
    <citation type="submission" date="2021-09" db="EMBL/GenBank/DDBJ databases">
        <title>Genome analysis of Fictibacillus sp. KIGAM418 isolated from marine sediment.</title>
        <authorList>
            <person name="Seo M.-J."/>
            <person name="Cho E.-S."/>
            <person name="Hwang C.Y."/>
        </authorList>
    </citation>
    <scope>NUCLEOTIDE SEQUENCE</scope>
    <source>
        <strain evidence="6">KIGAM418</strain>
    </source>
</reference>
<dbReference type="EC" id="2.3.1.286" evidence="1"/>
<dbReference type="EMBL" id="JAIWJX010000002">
    <property type="protein sequence ID" value="MCK6255719.1"/>
    <property type="molecule type" value="Genomic_DNA"/>
</dbReference>
<keyword evidence="4" id="KW-0862">Zinc</keyword>
<dbReference type="SUPFAM" id="SSF52467">
    <property type="entry name" value="DHS-like NAD/FAD-binding domain"/>
    <property type="match status" value="1"/>
</dbReference>
<feature type="binding site" evidence="4">
    <location>
        <position position="129"/>
    </location>
    <ligand>
        <name>Zn(2+)</name>
        <dbReference type="ChEBI" id="CHEBI:29105"/>
    </ligand>
</feature>
<evidence type="ECO:0000256" key="3">
    <source>
        <dbReference type="ARBA" id="ARBA00023027"/>
    </source>
</evidence>
<keyword evidence="3" id="KW-0520">NAD</keyword>
<dbReference type="InterPro" id="IPR029035">
    <property type="entry name" value="DHS-like_NAD/FAD-binding_dom"/>
</dbReference>
<evidence type="ECO:0000256" key="2">
    <source>
        <dbReference type="ARBA" id="ARBA00022679"/>
    </source>
</evidence>
<dbReference type="GO" id="GO:0070403">
    <property type="term" value="F:NAD+ binding"/>
    <property type="evidence" value="ECO:0007669"/>
    <property type="project" value="InterPro"/>
</dbReference>
<dbReference type="PANTHER" id="PTHR11085">
    <property type="entry name" value="NAD-DEPENDENT PROTEIN DEACYLASE SIRTUIN-5, MITOCHONDRIAL-RELATED"/>
    <property type="match status" value="1"/>
</dbReference>
<keyword evidence="7" id="KW-1185">Reference proteome</keyword>
<evidence type="ECO:0000313" key="7">
    <source>
        <dbReference type="Proteomes" id="UP001139011"/>
    </source>
</evidence>
<feature type="binding site" evidence="4">
    <location>
        <position position="147"/>
    </location>
    <ligand>
        <name>Zn(2+)</name>
        <dbReference type="ChEBI" id="CHEBI:29105"/>
    </ligand>
</feature>
<feature type="binding site" evidence="4">
    <location>
        <position position="149"/>
    </location>
    <ligand>
        <name>Zn(2+)</name>
        <dbReference type="ChEBI" id="CHEBI:29105"/>
    </ligand>
</feature>
<evidence type="ECO:0000256" key="1">
    <source>
        <dbReference type="ARBA" id="ARBA00012928"/>
    </source>
</evidence>
<dbReference type="Gene3D" id="3.30.1600.10">
    <property type="entry name" value="SIR2/SIRT2 'Small Domain"/>
    <property type="match status" value="1"/>
</dbReference>
<organism evidence="6 7">
    <name type="scientific">Fictibacillus marinisediminis</name>
    <dbReference type="NCBI Taxonomy" id="2878389"/>
    <lineage>
        <taxon>Bacteria</taxon>
        <taxon>Bacillati</taxon>
        <taxon>Bacillota</taxon>
        <taxon>Bacilli</taxon>
        <taxon>Bacillales</taxon>
        <taxon>Fictibacillaceae</taxon>
        <taxon>Fictibacillus</taxon>
    </lineage>
</organism>
<feature type="domain" description="Deacetylase sirtuin-type" evidence="5">
    <location>
        <begin position="1"/>
        <end position="240"/>
    </location>
</feature>
<dbReference type="Proteomes" id="UP001139011">
    <property type="component" value="Unassembled WGS sequence"/>
</dbReference>
<gene>
    <name evidence="6" type="ORF">LCY76_03660</name>
</gene>
<dbReference type="NCBIfam" id="NF001753">
    <property type="entry name" value="PRK00481.1-3"/>
    <property type="match status" value="1"/>
</dbReference>
<dbReference type="InterPro" id="IPR026590">
    <property type="entry name" value="Ssirtuin_cat_dom"/>
</dbReference>
<feature type="binding site" evidence="4">
    <location>
        <position position="132"/>
    </location>
    <ligand>
        <name>Zn(2+)</name>
        <dbReference type="ChEBI" id="CHEBI:29105"/>
    </ligand>
</feature>
<dbReference type="GO" id="GO:0017136">
    <property type="term" value="F:histone deacetylase activity, NAD-dependent"/>
    <property type="evidence" value="ECO:0007669"/>
    <property type="project" value="TreeGrafter"/>
</dbReference>
<protein>
    <recommendedName>
        <fullName evidence="1">protein acetyllysine N-acetyltransferase</fullName>
        <ecNumber evidence="1">2.3.1.286</ecNumber>
    </recommendedName>
</protein>
<proteinExistence type="predicted"/>
<keyword evidence="4" id="KW-0479">Metal-binding</keyword>
<dbReference type="InterPro" id="IPR050134">
    <property type="entry name" value="NAD-dep_sirtuin_deacylases"/>
</dbReference>
<accession>A0A9X1XD91</accession>
<feature type="active site" description="Proton acceptor" evidence="4">
    <location>
        <position position="121"/>
    </location>
</feature>
<dbReference type="InterPro" id="IPR026591">
    <property type="entry name" value="Sirtuin_cat_small_dom_sf"/>
</dbReference>
<evidence type="ECO:0000313" key="6">
    <source>
        <dbReference type="EMBL" id="MCK6255719.1"/>
    </source>
</evidence>
<dbReference type="AlphaFoldDB" id="A0A9X1XD91"/>
<dbReference type="PANTHER" id="PTHR11085:SF10">
    <property type="entry name" value="NAD-DEPENDENT PROTEIN DEACYLASE SIRTUIN-5, MITOCHONDRIAL-RELATED"/>
    <property type="match status" value="1"/>
</dbReference>
<sequence length="240" mass="26850">MANRQALEQLAEWVKGSSYTVLLTGAGMSTESGIPDFRSQNGLWKNFDPAYVSSVDALEDHYHLFHEFYSLRLQDVETRFPHQGYEVLSRLQVQGLIHAIATQNVDGFHLRSGSQNVYELHGSLRKIYCHTCSQEHSIEAFKDGTACSCGGKLRPSIVLFGEMLPEHIWQQAITAIEQSDLVVVIGTSLQVYPVNQLPAMTKGKTVLINKEPTALDHLFDLSIYSSAKDSLLEVENLLVR</sequence>
<dbReference type="Pfam" id="PF02146">
    <property type="entry name" value="SIR2"/>
    <property type="match status" value="1"/>
</dbReference>
<evidence type="ECO:0000256" key="4">
    <source>
        <dbReference type="PROSITE-ProRule" id="PRU00236"/>
    </source>
</evidence>
<dbReference type="GO" id="GO:0046872">
    <property type="term" value="F:metal ion binding"/>
    <property type="evidence" value="ECO:0007669"/>
    <property type="project" value="UniProtKB-KW"/>
</dbReference>